<keyword evidence="1" id="KW-0175">Coiled coil</keyword>
<keyword evidence="3" id="KW-0732">Signal</keyword>
<comment type="caution">
    <text evidence="4">The sequence shown here is derived from an EMBL/GenBank/DDBJ whole genome shotgun (WGS) entry which is preliminary data.</text>
</comment>
<dbReference type="AlphaFoldDB" id="A0A953NE60"/>
<dbReference type="PROSITE" id="PS51257">
    <property type="entry name" value="PROKAR_LIPOPROTEIN"/>
    <property type="match status" value="1"/>
</dbReference>
<protein>
    <recommendedName>
        <fullName evidence="6">Lipoprotein</fullName>
    </recommendedName>
</protein>
<gene>
    <name evidence="4" type="ORF">LAD73_01035</name>
</gene>
<feature type="signal peptide" evidence="3">
    <location>
        <begin position="1"/>
        <end position="23"/>
    </location>
</feature>
<reference evidence="4 5" key="1">
    <citation type="submission" date="2021-09" db="EMBL/GenBank/DDBJ databases">
        <title>WGS of Mycoplasma sp. Zaradi2 strains.</title>
        <authorList>
            <person name="Spergser J."/>
        </authorList>
    </citation>
    <scope>NUCLEOTIDE SEQUENCE [LARGE SCALE GENOMIC DNA]</scope>
    <source>
        <strain evidence="4 5">1331</strain>
    </source>
</reference>
<evidence type="ECO:0000256" key="1">
    <source>
        <dbReference type="SAM" id="Coils"/>
    </source>
</evidence>
<name>A0A953NE60_9MOLU</name>
<evidence type="ECO:0000313" key="4">
    <source>
        <dbReference type="EMBL" id="MBZ4195307.1"/>
    </source>
</evidence>
<evidence type="ECO:0008006" key="6">
    <source>
        <dbReference type="Google" id="ProtNLM"/>
    </source>
</evidence>
<evidence type="ECO:0000256" key="3">
    <source>
        <dbReference type="SAM" id="SignalP"/>
    </source>
</evidence>
<feature type="compositionally biased region" description="Basic and acidic residues" evidence="2">
    <location>
        <begin position="26"/>
        <end position="63"/>
    </location>
</feature>
<feature type="region of interest" description="Disordered" evidence="2">
    <location>
        <begin position="25"/>
        <end position="107"/>
    </location>
</feature>
<evidence type="ECO:0000313" key="5">
    <source>
        <dbReference type="Proteomes" id="UP000772186"/>
    </source>
</evidence>
<dbReference type="EMBL" id="JAIQBY010000004">
    <property type="protein sequence ID" value="MBZ4195307.1"/>
    <property type="molecule type" value="Genomic_DNA"/>
</dbReference>
<dbReference type="RefSeq" id="WP_223644453.1">
    <property type="nucleotide sequence ID" value="NZ_JAIQBY010000004.1"/>
</dbReference>
<accession>A0A953NE60</accession>
<sequence length="359" mass="41314">MKIKFLKKLLVVPSLSLAVVLSACNNKKDNDGSDPQKENKEVNKSDILNSKDKQTITPDEKGSQNEINNMDNKPSISENKGDELEKARKEYESLSREFQEEAQKLEPKLSENEELKAEFLKYKTEAEGHIDSISSQNNDPIEKYQLVNEGIRKGLENLRRIGSKLGKKIEFAKNYENEKNSFLGKINELFKDNKYPKAKEVFIKLFTDIETAVKDDSLNGYKLMIVFAKYMSEHDNYIKSFITEADKINSDENATDQKEKKINDQIERTSLYVLKSIITEKLAQFIGKIVTDNSNNSENDVVKSIKAHHETLLNKIKELSENTTKKISEKTQEYLSILNQYSKIYLNYITENNDEIKLA</sequence>
<proteinExistence type="predicted"/>
<feature type="coiled-coil region" evidence="1">
    <location>
        <begin position="302"/>
        <end position="333"/>
    </location>
</feature>
<keyword evidence="5" id="KW-1185">Reference proteome</keyword>
<feature type="chain" id="PRO_5037167566" description="Lipoprotein" evidence="3">
    <location>
        <begin position="24"/>
        <end position="359"/>
    </location>
</feature>
<evidence type="ECO:0000256" key="2">
    <source>
        <dbReference type="SAM" id="MobiDB-lite"/>
    </source>
</evidence>
<organism evidence="4 5">
    <name type="scientific">Mycoplasma tauri</name>
    <dbReference type="NCBI Taxonomy" id="547987"/>
    <lineage>
        <taxon>Bacteria</taxon>
        <taxon>Bacillati</taxon>
        <taxon>Mycoplasmatota</taxon>
        <taxon>Mollicutes</taxon>
        <taxon>Mycoplasmataceae</taxon>
        <taxon>Mycoplasma</taxon>
    </lineage>
</organism>
<feature type="compositionally biased region" description="Polar residues" evidence="2">
    <location>
        <begin position="64"/>
        <end position="78"/>
    </location>
</feature>
<dbReference type="Proteomes" id="UP000772186">
    <property type="component" value="Unassembled WGS sequence"/>
</dbReference>
<feature type="compositionally biased region" description="Basic and acidic residues" evidence="2">
    <location>
        <begin position="79"/>
        <end position="107"/>
    </location>
</feature>